<accession>A0ABX1K8Y3</accession>
<comment type="caution">
    <text evidence="2">The sequence shown here is derived from an EMBL/GenBank/DDBJ whole genome shotgun (WGS) entry which is preliminary data.</text>
</comment>
<evidence type="ECO:0000313" key="3">
    <source>
        <dbReference type="Proteomes" id="UP001429745"/>
    </source>
</evidence>
<protein>
    <submittedName>
        <fullName evidence="2">NAD(P)H-binding protein</fullName>
    </submittedName>
</protein>
<dbReference type="InterPro" id="IPR016040">
    <property type="entry name" value="NAD(P)-bd_dom"/>
</dbReference>
<evidence type="ECO:0000259" key="1">
    <source>
        <dbReference type="Pfam" id="PF13460"/>
    </source>
</evidence>
<dbReference type="SUPFAM" id="SSF51735">
    <property type="entry name" value="NAD(P)-binding Rossmann-fold domains"/>
    <property type="match status" value="1"/>
</dbReference>
<dbReference type="Proteomes" id="UP001429745">
    <property type="component" value="Unassembled WGS sequence"/>
</dbReference>
<dbReference type="RefSeq" id="WP_168911843.1">
    <property type="nucleotide sequence ID" value="NZ_JABACI010000001.1"/>
</dbReference>
<dbReference type="PANTHER" id="PTHR43162:SF1">
    <property type="entry name" value="PRESTALK A DIFFERENTIATION PROTEIN A"/>
    <property type="match status" value="1"/>
</dbReference>
<dbReference type="Pfam" id="PF13460">
    <property type="entry name" value="NAD_binding_10"/>
    <property type="match status" value="1"/>
</dbReference>
<dbReference type="Gene3D" id="3.90.25.10">
    <property type="entry name" value="UDP-galactose 4-epimerase, domain 1"/>
    <property type="match status" value="1"/>
</dbReference>
<dbReference type="InterPro" id="IPR036291">
    <property type="entry name" value="NAD(P)-bd_dom_sf"/>
</dbReference>
<evidence type="ECO:0000313" key="2">
    <source>
        <dbReference type="EMBL" id="NLP83434.1"/>
    </source>
</evidence>
<keyword evidence="3" id="KW-1185">Reference proteome</keyword>
<sequence length="281" mass="29651">MFVIMGGTGRVGSAAAEALLRGGEDVTIVTRNAQSAPWRARGASVAVADINDVNGLRDVFRKGRRALLLSPPADPSEDTDAVEHRTVDNILDALEGSGLEKVVAVSTYGAAPGDRIGDLGTLWRMENGLAQQDIPAAVNRGAYYLSNWDGAIEAARESGALPTMLPEDLTMPMVAPADVGEAAAQRLTSDVDDVGVRYVEGPQRYTAADVARVLAAQLNRDVQPQVIPPEELEAAFAALGFSPAAASSYAGMTRLTITGPELPEAPWRGPTTLEQYVRSVL</sequence>
<dbReference type="Gene3D" id="3.40.50.720">
    <property type="entry name" value="NAD(P)-binding Rossmann-like Domain"/>
    <property type="match status" value="1"/>
</dbReference>
<dbReference type="EMBL" id="JABACI010000001">
    <property type="protein sequence ID" value="NLP83434.1"/>
    <property type="molecule type" value="Genomic_DNA"/>
</dbReference>
<gene>
    <name evidence="2" type="ORF">HF576_06235</name>
</gene>
<name>A0ABX1K8Y3_9MICO</name>
<organism evidence="2 3">
    <name type="scientific">Microbacterium salsuginis</name>
    <dbReference type="NCBI Taxonomy" id="2722803"/>
    <lineage>
        <taxon>Bacteria</taxon>
        <taxon>Bacillati</taxon>
        <taxon>Actinomycetota</taxon>
        <taxon>Actinomycetes</taxon>
        <taxon>Micrococcales</taxon>
        <taxon>Microbacteriaceae</taxon>
        <taxon>Microbacterium</taxon>
    </lineage>
</organism>
<feature type="domain" description="NAD(P)-binding" evidence="1">
    <location>
        <begin position="6"/>
        <end position="111"/>
    </location>
</feature>
<reference evidence="2 3" key="1">
    <citation type="submission" date="2020-04" db="EMBL/GenBank/DDBJ databases">
        <title>CFH 90308 Microbacterium sp.</title>
        <authorList>
            <person name="Nie G."/>
            <person name="Ming H."/>
            <person name="Xia T."/>
        </authorList>
    </citation>
    <scope>NUCLEOTIDE SEQUENCE [LARGE SCALE GENOMIC DNA]</scope>
    <source>
        <strain evidence="2 3">CFH 90308</strain>
    </source>
</reference>
<dbReference type="PANTHER" id="PTHR43162">
    <property type="match status" value="1"/>
</dbReference>
<dbReference type="InterPro" id="IPR051604">
    <property type="entry name" value="Ergot_Alk_Oxidoreductase"/>
</dbReference>
<proteinExistence type="predicted"/>